<keyword evidence="5 8" id="KW-0862">Zinc</keyword>
<evidence type="ECO:0000256" key="8">
    <source>
        <dbReference type="RuleBase" id="RU003435"/>
    </source>
</evidence>
<evidence type="ECO:0000256" key="2">
    <source>
        <dbReference type="ARBA" id="ARBA00022670"/>
    </source>
</evidence>
<evidence type="ECO:0000256" key="1">
    <source>
        <dbReference type="ARBA" id="ARBA00006040"/>
    </source>
</evidence>
<dbReference type="GO" id="GO:0006508">
    <property type="term" value="P:proteolysis"/>
    <property type="evidence" value="ECO:0007669"/>
    <property type="project" value="UniProtKB-KW"/>
</dbReference>
<dbReference type="PANTHER" id="PTHR11804">
    <property type="entry name" value="PROTEASE M3 THIMET OLIGOPEPTIDASE-RELATED"/>
    <property type="match status" value="1"/>
</dbReference>
<dbReference type="GO" id="GO:0004222">
    <property type="term" value="F:metalloendopeptidase activity"/>
    <property type="evidence" value="ECO:0007669"/>
    <property type="project" value="InterPro"/>
</dbReference>
<dbReference type="PANTHER" id="PTHR11804:SF84">
    <property type="entry name" value="SACCHAROLYSIN"/>
    <property type="match status" value="1"/>
</dbReference>
<keyword evidence="4 8" id="KW-0378">Hydrolase</keyword>
<dbReference type="EMBL" id="WHUW01000388">
    <property type="protein sequence ID" value="KAF8415004.1"/>
    <property type="molecule type" value="Genomic_DNA"/>
</dbReference>
<dbReference type="AlphaFoldDB" id="A0AAD4BAK0"/>
<dbReference type="InterPro" id="IPR001567">
    <property type="entry name" value="Pept_M3A_M3B_dom"/>
</dbReference>
<dbReference type="Gene3D" id="1.10.1370.10">
    <property type="entry name" value="Neurolysin, domain 3"/>
    <property type="match status" value="1"/>
</dbReference>
<reference evidence="10" key="1">
    <citation type="submission" date="2019-10" db="EMBL/GenBank/DDBJ databases">
        <authorList>
            <consortium name="DOE Joint Genome Institute"/>
            <person name="Kuo A."/>
            <person name="Miyauchi S."/>
            <person name="Kiss E."/>
            <person name="Drula E."/>
            <person name="Kohler A."/>
            <person name="Sanchez-Garcia M."/>
            <person name="Andreopoulos B."/>
            <person name="Barry K.W."/>
            <person name="Bonito G."/>
            <person name="Buee M."/>
            <person name="Carver A."/>
            <person name="Chen C."/>
            <person name="Cichocki N."/>
            <person name="Clum A."/>
            <person name="Culley D."/>
            <person name="Crous P.W."/>
            <person name="Fauchery L."/>
            <person name="Girlanda M."/>
            <person name="Hayes R."/>
            <person name="Keri Z."/>
            <person name="LaButti K."/>
            <person name="Lipzen A."/>
            <person name="Lombard V."/>
            <person name="Magnuson J."/>
            <person name="Maillard F."/>
            <person name="Morin E."/>
            <person name="Murat C."/>
            <person name="Nolan M."/>
            <person name="Ohm R."/>
            <person name="Pangilinan J."/>
            <person name="Pereira M."/>
            <person name="Perotto S."/>
            <person name="Peter M."/>
            <person name="Riley R."/>
            <person name="Sitrit Y."/>
            <person name="Stielow B."/>
            <person name="Szollosi G."/>
            <person name="Zifcakova L."/>
            <person name="Stursova M."/>
            <person name="Spatafora J.W."/>
            <person name="Tedersoo L."/>
            <person name="Vaario L.-M."/>
            <person name="Yamada A."/>
            <person name="Yan M."/>
            <person name="Wang P."/>
            <person name="Xu J."/>
            <person name="Bruns T."/>
            <person name="Baldrian P."/>
            <person name="Vilgalys R."/>
            <person name="Henrissat B."/>
            <person name="Grigoriev I.V."/>
            <person name="Hibbett D."/>
            <person name="Nagy L.G."/>
            <person name="Martin F.M."/>
        </authorList>
    </citation>
    <scope>NUCLEOTIDE SEQUENCE</scope>
    <source>
        <strain evidence="10">BED1</strain>
    </source>
</reference>
<dbReference type="Proteomes" id="UP001194468">
    <property type="component" value="Unassembled WGS sequence"/>
</dbReference>
<dbReference type="SUPFAM" id="SSF55486">
    <property type="entry name" value="Metalloproteases ('zincins'), catalytic domain"/>
    <property type="match status" value="1"/>
</dbReference>
<dbReference type="GO" id="GO:0006518">
    <property type="term" value="P:peptide metabolic process"/>
    <property type="evidence" value="ECO:0007669"/>
    <property type="project" value="TreeGrafter"/>
</dbReference>
<dbReference type="GO" id="GO:0046872">
    <property type="term" value="F:metal ion binding"/>
    <property type="evidence" value="ECO:0007669"/>
    <property type="project" value="UniProtKB-UniRule"/>
</dbReference>
<organism evidence="10 11">
    <name type="scientific">Boletus edulis BED1</name>
    <dbReference type="NCBI Taxonomy" id="1328754"/>
    <lineage>
        <taxon>Eukaryota</taxon>
        <taxon>Fungi</taxon>
        <taxon>Dikarya</taxon>
        <taxon>Basidiomycota</taxon>
        <taxon>Agaricomycotina</taxon>
        <taxon>Agaricomycetes</taxon>
        <taxon>Agaricomycetidae</taxon>
        <taxon>Boletales</taxon>
        <taxon>Boletineae</taxon>
        <taxon>Boletaceae</taxon>
        <taxon>Boletoideae</taxon>
        <taxon>Boletus</taxon>
    </lineage>
</organism>
<feature type="domain" description="Peptidase M3A/M3B catalytic" evidence="9">
    <location>
        <begin position="2"/>
        <end position="166"/>
    </location>
</feature>
<dbReference type="InterPro" id="IPR024077">
    <property type="entry name" value="Neurolysin/TOP_dom2"/>
</dbReference>
<reference evidence="10" key="2">
    <citation type="journal article" date="2020" name="Nat. Commun.">
        <title>Large-scale genome sequencing of mycorrhizal fungi provides insights into the early evolution of symbiotic traits.</title>
        <authorList>
            <person name="Miyauchi S."/>
            <person name="Kiss E."/>
            <person name="Kuo A."/>
            <person name="Drula E."/>
            <person name="Kohler A."/>
            <person name="Sanchez-Garcia M."/>
            <person name="Morin E."/>
            <person name="Andreopoulos B."/>
            <person name="Barry K.W."/>
            <person name="Bonito G."/>
            <person name="Buee M."/>
            <person name="Carver A."/>
            <person name="Chen C."/>
            <person name="Cichocki N."/>
            <person name="Clum A."/>
            <person name="Culley D."/>
            <person name="Crous P.W."/>
            <person name="Fauchery L."/>
            <person name="Girlanda M."/>
            <person name="Hayes R.D."/>
            <person name="Keri Z."/>
            <person name="LaButti K."/>
            <person name="Lipzen A."/>
            <person name="Lombard V."/>
            <person name="Magnuson J."/>
            <person name="Maillard F."/>
            <person name="Murat C."/>
            <person name="Nolan M."/>
            <person name="Ohm R.A."/>
            <person name="Pangilinan J."/>
            <person name="Pereira M.F."/>
            <person name="Perotto S."/>
            <person name="Peter M."/>
            <person name="Pfister S."/>
            <person name="Riley R."/>
            <person name="Sitrit Y."/>
            <person name="Stielow J.B."/>
            <person name="Szollosi G."/>
            <person name="Zifcakova L."/>
            <person name="Stursova M."/>
            <person name="Spatafora J.W."/>
            <person name="Tedersoo L."/>
            <person name="Vaario L.M."/>
            <person name="Yamada A."/>
            <person name="Yan M."/>
            <person name="Wang P."/>
            <person name="Xu J."/>
            <person name="Bruns T."/>
            <person name="Baldrian P."/>
            <person name="Vilgalys R."/>
            <person name="Dunand C."/>
            <person name="Henrissat B."/>
            <person name="Grigoriev I.V."/>
            <person name="Hibbett D."/>
            <person name="Nagy L.G."/>
            <person name="Martin F.M."/>
        </authorList>
    </citation>
    <scope>NUCLEOTIDE SEQUENCE</scope>
    <source>
        <strain evidence="10">BED1</strain>
    </source>
</reference>
<accession>A0AAD4BAK0</accession>
<proteinExistence type="inferred from homology"/>
<keyword evidence="3 8" id="KW-0479">Metal-binding</keyword>
<keyword evidence="6 8" id="KW-0482">Metalloprotease</keyword>
<comment type="similarity">
    <text evidence="1 8">Belongs to the peptidase M3 family.</text>
</comment>
<keyword evidence="2 8" id="KW-0645">Protease</keyword>
<evidence type="ECO:0000256" key="4">
    <source>
        <dbReference type="ARBA" id="ARBA00022801"/>
    </source>
</evidence>
<gene>
    <name evidence="10" type="ORF">L210DRAFT_3616945</name>
</gene>
<protein>
    <recommendedName>
        <fullName evidence="9">Peptidase M3A/M3B catalytic domain-containing protein</fullName>
    </recommendedName>
</protein>
<comment type="caution">
    <text evidence="10">The sequence shown here is derived from an EMBL/GenBank/DDBJ whole genome shotgun (WGS) entry which is preliminary data.</text>
</comment>
<evidence type="ECO:0000259" key="9">
    <source>
        <dbReference type="Pfam" id="PF01432"/>
    </source>
</evidence>
<keyword evidence="11" id="KW-1185">Reference proteome</keyword>
<evidence type="ECO:0000256" key="7">
    <source>
        <dbReference type="ARBA" id="ARBA00025208"/>
    </source>
</evidence>
<evidence type="ECO:0000256" key="3">
    <source>
        <dbReference type="ARBA" id="ARBA00022723"/>
    </source>
</evidence>
<sequence>MSSHYKTQEPLSDNLIAKIIKRLVGISLLRVRYVNVGLFYLRQLFFANFDLAVHNNSLDVNTDYTKLWNELREKISLVQGSEDKPELGTFGHIVGGYDAGYYGYTYSLVFAADMYATVFKKAPLDPTLGRLYREKILFVGGSRDDMDSLKDFLGRELDPKAFINEIEQDDFPVCADTTDNSSSPDEFLLPLSERPSLLHRFLSKV</sequence>
<name>A0AAD4BAK0_BOLED</name>
<comment type="cofactor">
    <cofactor evidence="8">
        <name>Zn(2+)</name>
        <dbReference type="ChEBI" id="CHEBI:29105"/>
    </cofactor>
    <text evidence="8">Binds 1 zinc ion.</text>
</comment>
<evidence type="ECO:0000313" key="11">
    <source>
        <dbReference type="Proteomes" id="UP001194468"/>
    </source>
</evidence>
<dbReference type="Pfam" id="PF01432">
    <property type="entry name" value="Peptidase_M3"/>
    <property type="match status" value="1"/>
</dbReference>
<dbReference type="GO" id="GO:0005758">
    <property type="term" value="C:mitochondrial intermembrane space"/>
    <property type="evidence" value="ECO:0007669"/>
    <property type="project" value="TreeGrafter"/>
</dbReference>
<comment type="function">
    <text evidence="7">Cleaves proteins, imported into the mitochondrion, to their mature size. While most mitochondrial precursor proteins are processed to the mature form in one step by mitochondrial processing peptidase (MPP), the sequential cleavage by MIP of an octapeptide after initial processing by MPP is a required step for a subgroup of nuclear-encoded precursor proteins destined for the matrix or the inner membrane.</text>
</comment>
<evidence type="ECO:0000313" key="10">
    <source>
        <dbReference type="EMBL" id="KAF8415004.1"/>
    </source>
</evidence>
<evidence type="ECO:0000256" key="6">
    <source>
        <dbReference type="ARBA" id="ARBA00023049"/>
    </source>
</evidence>
<evidence type="ECO:0000256" key="5">
    <source>
        <dbReference type="ARBA" id="ARBA00022833"/>
    </source>
</evidence>
<dbReference type="InterPro" id="IPR045090">
    <property type="entry name" value="Pept_M3A_M3B"/>
</dbReference>